<evidence type="ECO:0000259" key="6">
    <source>
        <dbReference type="SMART" id="SM00853"/>
    </source>
</evidence>
<dbReference type="InterPro" id="IPR014762">
    <property type="entry name" value="DNA_mismatch_repair_CS"/>
</dbReference>
<dbReference type="GO" id="GO:0140664">
    <property type="term" value="F:ATP-dependent DNA damage sensor activity"/>
    <property type="evidence" value="ECO:0007669"/>
    <property type="project" value="InterPro"/>
</dbReference>
<dbReference type="SMART" id="SM01340">
    <property type="entry name" value="DNA_mis_repair"/>
    <property type="match status" value="1"/>
</dbReference>
<comment type="similarity">
    <text evidence="1 4">Belongs to the DNA mismatch repair MutL/HexB family.</text>
</comment>
<dbReference type="GO" id="GO:0004519">
    <property type="term" value="F:endonuclease activity"/>
    <property type="evidence" value="ECO:0007669"/>
    <property type="project" value="UniProtKB-KW"/>
</dbReference>
<dbReference type="CDD" id="cd16926">
    <property type="entry name" value="HATPase_MutL-MLH-PMS-like"/>
    <property type="match status" value="1"/>
</dbReference>
<proteinExistence type="inferred from homology"/>
<keyword evidence="8" id="KW-0540">Nuclease</keyword>
<dbReference type="InterPro" id="IPR042120">
    <property type="entry name" value="MutL_C_dimsub"/>
</dbReference>
<dbReference type="EMBL" id="DVNZ01000090">
    <property type="protein sequence ID" value="HIU94071.1"/>
    <property type="molecule type" value="Genomic_DNA"/>
</dbReference>
<dbReference type="InterPro" id="IPR020568">
    <property type="entry name" value="Ribosomal_Su5_D2-typ_SF"/>
</dbReference>
<dbReference type="GO" id="GO:0005524">
    <property type="term" value="F:ATP binding"/>
    <property type="evidence" value="ECO:0007669"/>
    <property type="project" value="InterPro"/>
</dbReference>
<dbReference type="Pfam" id="PF08676">
    <property type="entry name" value="MutL_C"/>
    <property type="match status" value="1"/>
</dbReference>
<feature type="domain" description="DNA mismatch repair protein S5" evidence="7">
    <location>
        <begin position="209"/>
        <end position="327"/>
    </location>
</feature>
<evidence type="ECO:0000259" key="7">
    <source>
        <dbReference type="SMART" id="SM01340"/>
    </source>
</evidence>
<dbReference type="InterPro" id="IPR020667">
    <property type="entry name" value="DNA_mismatch_repair_MutL"/>
</dbReference>
<dbReference type="Gene3D" id="3.30.230.10">
    <property type="match status" value="1"/>
</dbReference>
<protein>
    <recommendedName>
        <fullName evidence="4">DNA mismatch repair protein MutL</fullName>
    </recommendedName>
</protein>
<dbReference type="CDD" id="cd00782">
    <property type="entry name" value="MutL_Trans"/>
    <property type="match status" value="1"/>
</dbReference>
<keyword evidence="2 4" id="KW-0227">DNA damage</keyword>
<keyword evidence="8" id="KW-0378">Hydrolase</keyword>
<dbReference type="Gene3D" id="3.30.1370.100">
    <property type="entry name" value="MutL, C-terminal domain, regulatory subdomain"/>
    <property type="match status" value="1"/>
</dbReference>
<dbReference type="PROSITE" id="PS00058">
    <property type="entry name" value="DNA_MISMATCH_REPAIR_1"/>
    <property type="match status" value="1"/>
</dbReference>
<dbReference type="GO" id="GO:0030983">
    <property type="term" value="F:mismatched DNA binding"/>
    <property type="evidence" value="ECO:0007669"/>
    <property type="project" value="InterPro"/>
</dbReference>
<reference evidence="8" key="1">
    <citation type="submission" date="2020-10" db="EMBL/GenBank/DDBJ databases">
        <authorList>
            <person name="Gilroy R."/>
        </authorList>
    </citation>
    <scope>NUCLEOTIDE SEQUENCE</scope>
    <source>
        <strain evidence="8">ChiGjej2B2-16831</strain>
    </source>
</reference>
<dbReference type="InterPro" id="IPR014721">
    <property type="entry name" value="Ribsml_uS5_D2-typ_fold_subgr"/>
</dbReference>
<dbReference type="InterPro" id="IPR002099">
    <property type="entry name" value="MutL/Mlh/PMS"/>
</dbReference>
<feature type="domain" description="MutL C-terminal dimerisation" evidence="6">
    <location>
        <begin position="426"/>
        <end position="566"/>
    </location>
</feature>
<dbReference type="InterPro" id="IPR014790">
    <property type="entry name" value="MutL_C"/>
</dbReference>
<dbReference type="SUPFAM" id="SSF54211">
    <property type="entry name" value="Ribosomal protein S5 domain 2-like"/>
    <property type="match status" value="1"/>
</dbReference>
<dbReference type="Pfam" id="PF01119">
    <property type="entry name" value="DNA_mis_repair"/>
    <property type="match status" value="1"/>
</dbReference>
<dbReference type="HAMAP" id="MF_00149">
    <property type="entry name" value="DNA_mis_repair"/>
    <property type="match status" value="1"/>
</dbReference>
<dbReference type="GO" id="GO:0032300">
    <property type="term" value="C:mismatch repair complex"/>
    <property type="evidence" value="ECO:0007669"/>
    <property type="project" value="InterPro"/>
</dbReference>
<comment type="caution">
    <text evidence="8">The sequence shown here is derived from an EMBL/GenBank/DDBJ whole genome shotgun (WGS) entry which is preliminary data.</text>
</comment>
<gene>
    <name evidence="4 8" type="primary">mutL</name>
    <name evidence="8" type="ORF">IAD24_02815</name>
</gene>
<evidence type="ECO:0000256" key="2">
    <source>
        <dbReference type="ARBA" id="ARBA00022763"/>
    </source>
</evidence>
<dbReference type="GO" id="GO:0006298">
    <property type="term" value="P:mismatch repair"/>
    <property type="evidence" value="ECO:0007669"/>
    <property type="project" value="UniProtKB-UniRule"/>
</dbReference>
<dbReference type="InterPro" id="IPR013507">
    <property type="entry name" value="DNA_mismatch_S5_2-like"/>
</dbReference>
<reference evidence="8" key="2">
    <citation type="journal article" date="2021" name="PeerJ">
        <title>Extensive microbial diversity within the chicken gut microbiome revealed by metagenomics and culture.</title>
        <authorList>
            <person name="Gilroy R."/>
            <person name="Ravi A."/>
            <person name="Getino M."/>
            <person name="Pursley I."/>
            <person name="Horton D.L."/>
            <person name="Alikhan N.F."/>
            <person name="Baker D."/>
            <person name="Gharbi K."/>
            <person name="Hall N."/>
            <person name="Watson M."/>
            <person name="Adriaenssens E.M."/>
            <person name="Foster-Nyarko E."/>
            <person name="Jarju S."/>
            <person name="Secka A."/>
            <person name="Antonio M."/>
            <person name="Oren A."/>
            <person name="Chaudhuri R.R."/>
            <person name="La Ragione R."/>
            <person name="Hildebrand F."/>
            <person name="Pallen M.J."/>
        </authorList>
    </citation>
    <scope>NUCLEOTIDE SEQUENCE</scope>
    <source>
        <strain evidence="8">ChiGjej2B2-16831</strain>
    </source>
</reference>
<dbReference type="Pfam" id="PF13589">
    <property type="entry name" value="HATPase_c_3"/>
    <property type="match status" value="1"/>
</dbReference>
<keyword evidence="3 4" id="KW-0234">DNA repair</keyword>
<dbReference type="InterPro" id="IPR038973">
    <property type="entry name" value="MutL/Mlh/Pms-like"/>
</dbReference>
<evidence type="ECO:0000313" key="9">
    <source>
        <dbReference type="Proteomes" id="UP000824128"/>
    </source>
</evidence>
<feature type="region of interest" description="Disordered" evidence="5">
    <location>
        <begin position="331"/>
        <end position="413"/>
    </location>
</feature>
<evidence type="ECO:0000313" key="8">
    <source>
        <dbReference type="EMBL" id="HIU94071.1"/>
    </source>
</evidence>
<dbReference type="NCBIfam" id="TIGR00585">
    <property type="entry name" value="mutl"/>
    <property type="match status" value="1"/>
</dbReference>
<accession>A0A9D1N358</accession>
<dbReference type="InterPro" id="IPR036890">
    <property type="entry name" value="HATPase_C_sf"/>
</dbReference>
<dbReference type="PANTHER" id="PTHR10073:SF12">
    <property type="entry name" value="DNA MISMATCH REPAIR PROTEIN MLH1"/>
    <property type="match status" value="1"/>
</dbReference>
<dbReference type="SUPFAM" id="SSF55874">
    <property type="entry name" value="ATPase domain of HSP90 chaperone/DNA topoisomerase II/histidine kinase"/>
    <property type="match status" value="1"/>
</dbReference>
<feature type="compositionally biased region" description="Low complexity" evidence="5">
    <location>
        <begin position="355"/>
        <end position="372"/>
    </location>
</feature>
<evidence type="ECO:0000256" key="5">
    <source>
        <dbReference type="SAM" id="MobiDB-lite"/>
    </source>
</evidence>
<dbReference type="Gene3D" id="3.30.1540.20">
    <property type="entry name" value="MutL, C-terminal domain, dimerisation subdomain"/>
    <property type="match status" value="1"/>
</dbReference>
<comment type="function">
    <text evidence="4">This protein is involved in the repair of mismatches in DNA. It is required for dam-dependent methyl-directed DNA mismatch repair. May act as a 'molecular matchmaker', a protein that promotes the formation of a stable complex between two or more DNA-binding proteins in an ATP-dependent manner without itself being part of a final effector complex.</text>
</comment>
<dbReference type="SMART" id="SM00853">
    <property type="entry name" value="MutL_C"/>
    <property type="match status" value="1"/>
</dbReference>
<dbReference type="GO" id="GO:0016887">
    <property type="term" value="F:ATP hydrolysis activity"/>
    <property type="evidence" value="ECO:0007669"/>
    <property type="project" value="InterPro"/>
</dbReference>
<sequence length="610" mass="66675">MARIRVLAPHVANQIAAGEVVERPASVVKELVENALDAGAQHITIEIENGGTDLIRVSDDGQGIPQEDCRTAFLRHATSKIAAADDLTHITTLGFRGEALASIASVSEVTLRTRTAGEEQGTLLRVAHGEVLEETPCACVQGTTLEVRGLFANVPARLKFLKSIRTETGYVSDYVSRMIMAVPSVSFHLLNNGRTVYQSYGDGQLKNALLCVYGASVLPNLREVAFDDGYLSIAGFAGTEALARPNRLQQSFFLNGRYIRSYALSAALQRAYDTRLMTGRFPFAVLALRIAGGEVDVNVHPTKLEVRFVDEQRVARSVTAACHRALLDAPAAGAAEAEEEPERPAPRPVLPPLPELRAPQAPAARPIREAAPYSPAPRSFSFRLPQQPDAPQARPMQAQEPQTVSAPPDAPPRAEQLRLADAPYRVIGVAFLAYWIVQQGEALFLIDQHAAHERRLYEQLMRRTVQPVAQPLLSPLPVVMSPLELQTLEQNREALETLGFSFDFGADGVLLLTGVPQVLGEPLTERFLHDALEQLAACGRTSAAELRRERIIQSACKHAIKAGEPVTEAEISALLDDYAREGIPLTCPHGRPVMIRLTKREIEKLFKRVL</sequence>
<evidence type="ECO:0000256" key="4">
    <source>
        <dbReference type="HAMAP-Rule" id="MF_00149"/>
    </source>
</evidence>
<dbReference type="Gene3D" id="3.30.565.10">
    <property type="entry name" value="Histidine kinase-like ATPase, C-terminal domain"/>
    <property type="match status" value="1"/>
</dbReference>
<name>A0A9D1N358_9FIRM</name>
<organism evidence="8 9">
    <name type="scientific">Candidatus Aphodomorpha intestinavium</name>
    <dbReference type="NCBI Taxonomy" id="2840672"/>
    <lineage>
        <taxon>Bacteria</taxon>
        <taxon>Bacillati</taxon>
        <taxon>Bacillota</taxon>
        <taxon>Clostridia</taxon>
        <taxon>Eubacteriales</taxon>
        <taxon>Candidatus Aphodomorpha</taxon>
    </lineage>
</organism>
<dbReference type="InterPro" id="IPR042121">
    <property type="entry name" value="MutL_C_regsub"/>
</dbReference>
<dbReference type="SUPFAM" id="SSF118116">
    <property type="entry name" value="DNA mismatch repair protein MutL"/>
    <property type="match status" value="1"/>
</dbReference>
<dbReference type="Proteomes" id="UP000824128">
    <property type="component" value="Unassembled WGS sequence"/>
</dbReference>
<dbReference type="AlphaFoldDB" id="A0A9D1N358"/>
<evidence type="ECO:0000256" key="3">
    <source>
        <dbReference type="ARBA" id="ARBA00023204"/>
    </source>
</evidence>
<evidence type="ECO:0000256" key="1">
    <source>
        <dbReference type="ARBA" id="ARBA00006082"/>
    </source>
</evidence>
<dbReference type="InterPro" id="IPR037198">
    <property type="entry name" value="MutL_C_sf"/>
</dbReference>
<dbReference type="FunFam" id="3.30.565.10:FF:000003">
    <property type="entry name" value="DNA mismatch repair endonuclease MutL"/>
    <property type="match status" value="1"/>
</dbReference>
<dbReference type="PANTHER" id="PTHR10073">
    <property type="entry name" value="DNA MISMATCH REPAIR PROTEIN MLH, PMS, MUTL"/>
    <property type="match status" value="1"/>
</dbReference>
<keyword evidence="8" id="KW-0255">Endonuclease</keyword>